<dbReference type="Proteomes" id="UP000240621">
    <property type="component" value="Unassembled WGS sequence"/>
</dbReference>
<keyword evidence="1" id="KW-0732">Signal</keyword>
<protein>
    <submittedName>
        <fullName evidence="4">Sporulation related protein</fullName>
    </submittedName>
</protein>
<dbReference type="InterPro" id="IPR007730">
    <property type="entry name" value="SPOR-like_dom"/>
</dbReference>
<name>A0A2P8CIF1_9BACT</name>
<feature type="chain" id="PRO_5015112115" evidence="1">
    <location>
        <begin position="21"/>
        <end position="160"/>
    </location>
</feature>
<evidence type="ECO:0000256" key="1">
    <source>
        <dbReference type="SAM" id="SignalP"/>
    </source>
</evidence>
<dbReference type="EMBL" id="PYGC01000002">
    <property type="protein sequence ID" value="PSK84757.1"/>
    <property type="molecule type" value="Genomic_DNA"/>
</dbReference>
<keyword evidence="6" id="KW-1185">Reference proteome</keyword>
<reference evidence="3 6" key="2">
    <citation type="submission" date="2019-10" db="EMBL/GenBank/DDBJ databases">
        <title>Prolixibacter strains distinguished by the presence of nitrate reductase genes were adept at nitrate-dependent anaerobic corrosion of metallic iron and carbon steel.</title>
        <authorList>
            <person name="Iino T."/>
            <person name="Shono N."/>
            <person name="Ito K."/>
            <person name="Nakamura R."/>
            <person name="Sueoka K."/>
            <person name="Harayama S."/>
            <person name="Ohkuma M."/>
        </authorList>
    </citation>
    <scope>NUCLEOTIDE SEQUENCE [LARGE SCALE GENOMIC DNA]</scope>
    <source>
        <strain evidence="3 6">MIC1-1</strain>
    </source>
</reference>
<dbReference type="AlphaFoldDB" id="A0A2P8CIF1"/>
<dbReference type="GO" id="GO:0042834">
    <property type="term" value="F:peptidoglycan binding"/>
    <property type="evidence" value="ECO:0007669"/>
    <property type="project" value="InterPro"/>
</dbReference>
<accession>A0A2P8CIF1</accession>
<dbReference type="InterPro" id="IPR036680">
    <property type="entry name" value="SPOR-like_sf"/>
</dbReference>
<evidence type="ECO:0000313" key="4">
    <source>
        <dbReference type="EMBL" id="PSK84757.1"/>
    </source>
</evidence>
<dbReference type="SUPFAM" id="SSF110997">
    <property type="entry name" value="Sporulation related repeat"/>
    <property type="match status" value="1"/>
</dbReference>
<dbReference type="RefSeq" id="WP_106541325.1">
    <property type="nucleotide sequence ID" value="NZ_BLAU01000001.1"/>
</dbReference>
<dbReference type="Gene3D" id="3.30.70.1070">
    <property type="entry name" value="Sporulation related repeat"/>
    <property type="match status" value="1"/>
</dbReference>
<dbReference type="EMBL" id="BLAU01000001">
    <property type="protein sequence ID" value="GET20922.1"/>
    <property type="molecule type" value="Genomic_DNA"/>
</dbReference>
<sequence length="160" mass="18347">MKRILSTFVVLLLFWGNVLAQKPAPVSEYGQLSANDTTRIWTGLDVHQNPKTKELLERKIQLNKNDQTTPGYRVQIYFGSGSSARLRAMKVKTDFLSSYPDVKAYIIYQSPDFKVRVGDFRTRSDALRLQKKIARDYPNAFIVPDNIQFPDLNSNSTSER</sequence>
<feature type="domain" description="SPOR" evidence="2">
    <location>
        <begin position="70"/>
        <end position="144"/>
    </location>
</feature>
<dbReference type="OrthoDB" id="2473397at2"/>
<feature type="signal peptide" evidence="1">
    <location>
        <begin position="1"/>
        <end position="20"/>
    </location>
</feature>
<comment type="caution">
    <text evidence="4">The sequence shown here is derived from an EMBL/GenBank/DDBJ whole genome shotgun (WGS) entry which is preliminary data.</text>
</comment>
<evidence type="ECO:0000313" key="5">
    <source>
        <dbReference type="Proteomes" id="UP000240621"/>
    </source>
</evidence>
<reference evidence="4 5" key="1">
    <citation type="submission" date="2018-03" db="EMBL/GenBank/DDBJ databases">
        <title>Genomic Encyclopedia of Archaeal and Bacterial Type Strains, Phase II (KMG-II): from individual species to whole genera.</title>
        <authorList>
            <person name="Goeker M."/>
        </authorList>
    </citation>
    <scope>NUCLEOTIDE SEQUENCE [LARGE SCALE GENOMIC DNA]</scope>
    <source>
        <strain evidence="4 5">DSM 27267</strain>
    </source>
</reference>
<organism evidence="4 5">
    <name type="scientific">Prolixibacter denitrificans</name>
    <dbReference type="NCBI Taxonomy" id="1541063"/>
    <lineage>
        <taxon>Bacteria</taxon>
        <taxon>Pseudomonadati</taxon>
        <taxon>Bacteroidota</taxon>
        <taxon>Bacteroidia</taxon>
        <taxon>Marinilabiliales</taxon>
        <taxon>Prolixibacteraceae</taxon>
        <taxon>Prolixibacter</taxon>
    </lineage>
</organism>
<dbReference type="Proteomes" id="UP000396862">
    <property type="component" value="Unassembled WGS sequence"/>
</dbReference>
<evidence type="ECO:0000313" key="3">
    <source>
        <dbReference type="EMBL" id="GET20922.1"/>
    </source>
</evidence>
<evidence type="ECO:0000259" key="2">
    <source>
        <dbReference type="Pfam" id="PF05036"/>
    </source>
</evidence>
<evidence type="ECO:0000313" key="6">
    <source>
        <dbReference type="Proteomes" id="UP000396862"/>
    </source>
</evidence>
<gene>
    <name evidence="4" type="ORF">CLV93_102548</name>
    <name evidence="3" type="ORF">JCM18694_11680</name>
</gene>
<dbReference type="Pfam" id="PF05036">
    <property type="entry name" value="SPOR"/>
    <property type="match status" value="1"/>
</dbReference>
<proteinExistence type="predicted"/>